<keyword evidence="1" id="KW-0472">Membrane</keyword>
<accession>A0A5C5YI86</accession>
<evidence type="ECO:0000313" key="3">
    <source>
        <dbReference type="Proteomes" id="UP000318478"/>
    </source>
</evidence>
<dbReference type="OrthoDB" id="9157660at2"/>
<feature type="transmembrane region" description="Helical" evidence="1">
    <location>
        <begin position="185"/>
        <end position="205"/>
    </location>
</feature>
<evidence type="ECO:0000313" key="2">
    <source>
        <dbReference type="EMBL" id="TWT74585.1"/>
    </source>
</evidence>
<name>A0A5C5YI86_9BACT</name>
<dbReference type="RefSeq" id="WP_146589078.1">
    <property type="nucleotide sequence ID" value="NZ_SJPO01000008.1"/>
</dbReference>
<keyword evidence="3" id="KW-1185">Reference proteome</keyword>
<proteinExistence type="predicted"/>
<evidence type="ECO:0000256" key="1">
    <source>
        <dbReference type="SAM" id="Phobius"/>
    </source>
</evidence>
<reference evidence="2 3" key="1">
    <citation type="submission" date="2019-02" db="EMBL/GenBank/DDBJ databases">
        <title>Deep-cultivation of Planctomycetes and their phenomic and genomic characterization uncovers novel biology.</title>
        <authorList>
            <person name="Wiegand S."/>
            <person name="Jogler M."/>
            <person name="Boedeker C."/>
            <person name="Pinto D."/>
            <person name="Vollmers J."/>
            <person name="Rivas-Marin E."/>
            <person name="Kohn T."/>
            <person name="Peeters S.H."/>
            <person name="Heuer A."/>
            <person name="Rast P."/>
            <person name="Oberbeckmann S."/>
            <person name="Bunk B."/>
            <person name="Jeske O."/>
            <person name="Meyerdierks A."/>
            <person name="Storesund J.E."/>
            <person name="Kallscheuer N."/>
            <person name="Luecker S."/>
            <person name="Lage O.M."/>
            <person name="Pohl T."/>
            <person name="Merkel B.J."/>
            <person name="Hornburger P."/>
            <person name="Mueller R.-W."/>
            <person name="Bruemmer F."/>
            <person name="Labrenz M."/>
            <person name="Spormann A.M."/>
            <person name="Op Den Camp H."/>
            <person name="Overmann J."/>
            <person name="Amann R."/>
            <person name="Jetten M.S.M."/>
            <person name="Mascher T."/>
            <person name="Medema M.H."/>
            <person name="Devos D.P."/>
            <person name="Kaster A.-K."/>
            <person name="Ovreas L."/>
            <person name="Rohde M."/>
            <person name="Galperin M.Y."/>
            <person name="Jogler C."/>
        </authorList>
    </citation>
    <scope>NUCLEOTIDE SEQUENCE [LARGE SCALE GENOMIC DNA]</scope>
    <source>
        <strain evidence="2 3">Pla123a</strain>
    </source>
</reference>
<feature type="transmembrane region" description="Helical" evidence="1">
    <location>
        <begin position="12"/>
        <end position="33"/>
    </location>
</feature>
<keyword evidence="1" id="KW-1133">Transmembrane helix</keyword>
<dbReference type="EMBL" id="SJPO01000008">
    <property type="protein sequence ID" value="TWT74585.1"/>
    <property type="molecule type" value="Genomic_DNA"/>
</dbReference>
<comment type="caution">
    <text evidence="2">The sequence shown here is derived from an EMBL/GenBank/DDBJ whole genome shotgun (WGS) entry which is preliminary data.</text>
</comment>
<keyword evidence="1" id="KW-0812">Transmembrane</keyword>
<protein>
    <recommendedName>
        <fullName evidence="4">PEP-CTERM protein-sorting domain-containing protein</fullName>
    </recommendedName>
</protein>
<dbReference type="AlphaFoldDB" id="A0A5C5YI86"/>
<organism evidence="2 3">
    <name type="scientific">Posidoniimonas polymericola</name>
    <dbReference type="NCBI Taxonomy" id="2528002"/>
    <lineage>
        <taxon>Bacteria</taxon>
        <taxon>Pseudomonadati</taxon>
        <taxon>Planctomycetota</taxon>
        <taxon>Planctomycetia</taxon>
        <taxon>Pirellulales</taxon>
        <taxon>Lacipirellulaceae</taxon>
        <taxon>Posidoniimonas</taxon>
    </lineage>
</organism>
<gene>
    <name evidence="2" type="ORF">Pla123a_34090</name>
</gene>
<sequence length="217" mass="21291">MFTFNAVRLLEVGFMGGLLALVGAASGTGAVIVTASPEGPDVVVAGGGTLNLGDGLFTPQLFGAGGGILPAGEIVIGPPATVGVDGYVLNDFRGPLSFGVAGVGPSFFPLAPTSGSGDTFGVEFGGLNFGFGGLVITPLGYTPGTPLVGSSTYAGRTLSSLGLAPGEYRWSWGSGGGADSFTLRIVPAPSAAALLVIGMGGGLLVRTDRSIKRVGVG</sequence>
<evidence type="ECO:0008006" key="4">
    <source>
        <dbReference type="Google" id="ProtNLM"/>
    </source>
</evidence>
<dbReference type="Proteomes" id="UP000318478">
    <property type="component" value="Unassembled WGS sequence"/>
</dbReference>